<reference evidence="2" key="1">
    <citation type="submission" date="2013-09" db="EMBL/GenBank/DDBJ databases">
        <title>Corchorus olitorius genome sequencing.</title>
        <authorList>
            <person name="Alam M."/>
            <person name="Haque M.S."/>
            <person name="Islam M.S."/>
            <person name="Emdad E.M."/>
            <person name="Islam M.M."/>
            <person name="Ahmed B."/>
            <person name="Halim A."/>
            <person name="Hossen Q.M.M."/>
            <person name="Hossain M.Z."/>
            <person name="Ahmed R."/>
            <person name="Khan M.M."/>
            <person name="Islam R."/>
            <person name="Rashid M.M."/>
            <person name="Khan S.A."/>
            <person name="Rahman M.S."/>
            <person name="Alam M."/>
            <person name="Yahiya A.S."/>
            <person name="Khan M.S."/>
            <person name="Azam M.S."/>
            <person name="Haque T."/>
            <person name="Lashkar M.Z.H."/>
            <person name="Akhand A.I."/>
            <person name="Morshed G."/>
            <person name="Roy S."/>
            <person name="Uddin K.S."/>
            <person name="Rabeya T."/>
            <person name="Hossain A.S."/>
            <person name="Chowdhury A."/>
            <person name="Snigdha A.R."/>
            <person name="Mortoza M.S."/>
            <person name="Matin S.A."/>
            <person name="Hoque S.M.E."/>
            <person name="Islam M.K."/>
            <person name="Roy D.K."/>
            <person name="Haider R."/>
            <person name="Moosa M.M."/>
            <person name="Elias S.M."/>
            <person name="Hasan A.M."/>
            <person name="Jahan S."/>
            <person name="Shafiuddin M."/>
            <person name="Mahmood N."/>
            <person name="Shommy N.S."/>
        </authorList>
    </citation>
    <scope>NUCLEOTIDE SEQUENCE [LARGE SCALE GENOMIC DNA]</scope>
    <source>
        <strain evidence="2">cv. O-4</strain>
    </source>
</reference>
<keyword evidence="2" id="KW-1185">Reference proteome</keyword>
<proteinExistence type="predicted"/>
<name>A0A1R3KEF9_9ROSI</name>
<evidence type="ECO:0000313" key="1">
    <source>
        <dbReference type="EMBL" id="OMP05492.1"/>
    </source>
</evidence>
<protein>
    <submittedName>
        <fullName evidence="1">Uncharacterized protein</fullName>
    </submittedName>
</protein>
<dbReference type="Proteomes" id="UP000187203">
    <property type="component" value="Unassembled WGS sequence"/>
</dbReference>
<dbReference type="AlphaFoldDB" id="A0A1R3KEF9"/>
<dbReference type="EMBL" id="AWUE01013966">
    <property type="protein sequence ID" value="OMP05492.1"/>
    <property type="molecule type" value="Genomic_DNA"/>
</dbReference>
<sequence length="64" mass="6872">MGSEVPRQAAFGRLDVSAAPTVFLFLIKGTLGEPPSSRLRGNSTPILIVLDKSWESSVTDILKT</sequence>
<evidence type="ECO:0000313" key="2">
    <source>
        <dbReference type="Proteomes" id="UP000187203"/>
    </source>
</evidence>
<comment type="caution">
    <text evidence="1">The sequence shown here is derived from an EMBL/GenBank/DDBJ whole genome shotgun (WGS) entry which is preliminary data.</text>
</comment>
<gene>
    <name evidence="1" type="ORF">COLO4_08816</name>
</gene>
<organism evidence="1 2">
    <name type="scientific">Corchorus olitorius</name>
    <dbReference type="NCBI Taxonomy" id="93759"/>
    <lineage>
        <taxon>Eukaryota</taxon>
        <taxon>Viridiplantae</taxon>
        <taxon>Streptophyta</taxon>
        <taxon>Embryophyta</taxon>
        <taxon>Tracheophyta</taxon>
        <taxon>Spermatophyta</taxon>
        <taxon>Magnoliopsida</taxon>
        <taxon>eudicotyledons</taxon>
        <taxon>Gunneridae</taxon>
        <taxon>Pentapetalae</taxon>
        <taxon>rosids</taxon>
        <taxon>malvids</taxon>
        <taxon>Malvales</taxon>
        <taxon>Malvaceae</taxon>
        <taxon>Grewioideae</taxon>
        <taxon>Apeibeae</taxon>
        <taxon>Corchorus</taxon>
    </lineage>
</organism>
<accession>A0A1R3KEF9</accession>